<gene>
    <name evidence="2" type="ORF">Sango_0260800</name>
</gene>
<sequence>MACRKLVVECTGEGSLFIEADADVRLQQFGDTLGSGDMVNCPLLLIQALTIQVIQEAQKEERKPGTSPDSRPRTSLDSRPGTSPNSDDDQSPPKHLAQKAQIRGSPLFYVAPRQP</sequence>
<reference evidence="2" key="2">
    <citation type="journal article" date="2024" name="Plant">
        <title>Genomic evolution and insights into agronomic trait innovations of Sesamum species.</title>
        <authorList>
            <person name="Miao H."/>
            <person name="Wang L."/>
            <person name="Qu L."/>
            <person name="Liu H."/>
            <person name="Sun Y."/>
            <person name="Le M."/>
            <person name="Wang Q."/>
            <person name="Wei S."/>
            <person name="Zheng Y."/>
            <person name="Lin W."/>
            <person name="Duan Y."/>
            <person name="Cao H."/>
            <person name="Xiong S."/>
            <person name="Wang X."/>
            <person name="Wei L."/>
            <person name="Li C."/>
            <person name="Ma Q."/>
            <person name="Ju M."/>
            <person name="Zhao R."/>
            <person name="Li G."/>
            <person name="Mu C."/>
            <person name="Tian Q."/>
            <person name="Mei H."/>
            <person name="Zhang T."/>
            <person name="Gao T."/>
            <person name="Zhang H."/>
        </authorList>
    </citation>
    <scope>NUCLEOTIDE SEQUENCE</scope>
    <source>
        <strain evidence="2">K16</strain>
    </source>
</reference>
<reference evidence="2" key="1">
    <citation type="submission" date="2020-06" db="EMBL/GenBank/DDBJ databases">
        <authorList>
            <person name="Li T."/>
            <person name="Hu X."/>
            <person name="Zhang T."/>
            <person name="Song X."/>
            <person name="Zhang H."/>
            <person name="Dai N."/>
            <person name="Sheng W."/>
            <person name="Hou X."/>
            <person name="Wei L."/>
        </authorList>
    </citation>
    <scope>NUCLEOTIDE SEQUENCE</scope>
    <source>
        <strain evidence="2">K16</strain>
        <tissue evidence="2">Leaf</tissue>
    </source>
</reference>
<dbReference type="AlphaFoldDB" id="A0AAE1XHF3"/>
<feature type="compositionally biased region" description="Basic and acidic residues" evidence="1">
    <location>
        <begin position="57"/>
        <end position="76"/>
    </location>
</feature>
<evidence type="ECO:0000256" key="1">
    <source>
        <dbReference type="SAM" id="MobiDB-lite"/>
    </source>
</evidence>
<evidence type="ECO:0000313" key="2">
    <source>
        <dbReference type="EMBL" id="KAK4411878.1"/>
    </source>
</evidence>
<protein>
    <submittedName>
        <fullName evidence="2">Benzyl alcohol O-benzoyltransferase</fullName>
    </submittedName>
</protein>
<organism evidence="2 3">
    <name type="scientific">Sesamum angolense</name>
    <dbReference type="NCBI Taxonomy" id="2727404"/>
    <lineage>
        <taxon>Eukaryota</taxon>
        <taxon>Viridiplantae</taxon>
        <taxon>Streptophyta</taxon>
        <taxon>Embryophyta</taxon>
        <taxon>Tracheophyta</taxon>
        <taxon>Spermatophyta</taxon>
        <taxon>Magnoliopsida</taxon>
        <taxon>eudicotyledons</taxon>
        <taxon>Gunneridae</taxon>
        <taxon>Pentapetalae</taxon>
        <taxon>asterids</taxon>
        <taxon>lamiids</taxon>
        <taxon>Lamiales</taxon>
        <taxon>Pedaliaceae</taxon>
        <taxon>Sesamum</taxon>
    </lineage>
</organism>
<evidence type="ECO:0000313" key="3">
    <source>
        <dbReference type="Proteomes" id="UP001289374"/>
    </source>
</evidence>
<proteinExistence type="predicted"/>
<comment type="caution">
    <text evidence="2">The sequence shown here is derived from an EMBL/GenBank/DDBJ whole genome shotgun (WGS) entry which is preliminary data.</text>
</comment>
<keyword evidence="3" id="KW-1185">Reference proteome</keyword>
<dbReference type="Proteomes" id="UP001289374">
    <property type="component" value="Unassembled WGS sequence"/>
</dbReference>
<name>A0AAE1XHF3_9LAMI</name>
<accession>A0AAE1XHF3</accession>
<dbReference type="EMBL" id="JACGWL010000001">
    <property type="protein sequence ID" value="KAK4411878.1"/>
    <property type="molecule type" value="Genomic_DNA"/>
</dbReference>
<feature type="region of interest" description="Disordered" evidence="1">
    <location>
        <begin position="57"/>
        <end position="115"/>
    </location>
</feature>